<name>A0A6V8N9R2_9BACT</name>
<sequence length="67" mass="7805">MRLQWIIIGYAILVTGRFFWRALRVSLQEWLLRTEPTPNSWEEDLLLAHGMHGPHSAKTTPPAPLKR</sequence>
<protein>
    <submittedName>
        <fullName evidence="1">Uncharacterized protein</fullName>
    </submittedName>
</protein>
<keyword evidence="2" id="KW-1185">Reference proteome</keyword>
<dbReference type="AlphaFoldDB" id="A0A6V8N9R2"/>
<evidence type="ECO:0000313" key="2">
    <source>
        <dbReference type="Proteomes" id="UP000587586"/>
    </source>
</evidence>
<evidence type="ECO:0000313" key="1">
    <source>
        <dbReference type="EMBL" id="GFO69298.1"/>
    </source>
</evidence>
<gene>
    <name evidence="1" type="ORF">GMLC_28770</name>
</gene>
<dbReference type="EMBL" id="BLXZ01000005">
    <property type="protein sequence ID" value="GFO69298.1"/>
    <property type="molecule type" value="Genomic_DNA"/>
</dbReference>
<comment type="caution">
    <text evidence="1">The sequence shown here is derived from an EMBL/GenBank/DDBJ whole genome shotgun (WGS) entry which is preliminary data.</text>
</comment>
<dbReference type="Proteomes" id="UP000587586">
    <property type="component" value="Unassembled WGS sequence"/>
</dbReference>
<reference evidence="2" key="1">
    <citation type="submission" date="2020-06" db="EMBL/GenBank/DDBJ databases">
        <title>Draft genomic sequecing of Geomonas sp. Red745.</title>
        <authorList>
            <person name="Itoh H."/>
            <person name="Xu Z.X."/>
            <person name="Ushijima N."/>
            <person name="Masuda Y."/>
            <person name="Shiratori Y."/>
            <person name="Senoo K."/>
        </authorList>
    </citation>
    <scope>NUCLEOTIDE SEQUENCE [LARGE SCALE GENOMIC DNA]</scope>
    <source>
        <strain evidence="2">Red745</strain>
    </source>
</reference>
<organism evidence="1 2">
    <name type="scientific">Geomonas limicola</name>
    <dbReference type="NCBI Taxonomy" id="2740186"/>
    <lineage>
        <taxon>Bacteria</taxon>
        <taxon>Pseudomonadati</taxon>
        <taxon>Thermodesulfobacteriota</taxon>
        <taxon>Desulfuromonadia</taxon>
        <taxon>Geobacterales</taxon>
        <taxon>Geobacteraceae</taxon>
        <taxon>Geomonas</taxon>
    </lineage>
</organism>
<accession>A0A6V8N9R2</accession>
<proteinExistence type="predicted"/>